<evidence type="ECO:0000313" key="3">
    <source>
        <dbReference type="RefSeq" id="XP_033461849.1"/>
    </source>
</evidence>
<protein>
    <submittedName>
        <fullName evidence="3">Uncharacterized protein</fullName>
    </submittedName>
</protein>
<feature type="region of interest" description="Disordered" evidence="1">
    <location>
        <begin position="341"/>
        <end position="366"/>
    </location>
</feature>
<keyword evidence="2" id="KW-1185">Reference proteome</keyword>
<proteinExistence type="predicted"/>
<dbReference type="RefSeq" id="XP_033461849.1">
    <property type="nucleotide sequence ID" value="XM_033599144.1"/>
</dbReference>
<name>A0A6J3MAD3_9PEZI</name>
<evidence type="ECO:0000256" key="1">
    <source>
        <dbReference type="SAM" id="MobiDB-lite"/>
    </source>
</evidence>
<feature type="compositionally biased region" description="Acidic residues" evidence="1">
    <location>
        <begin position="342"/>
        <end position="361"/>
    </location>
</feature>
<dbReference type="GeneID" id="54356943"/>
<organism evidence="3">
    <name type="scientific">Dissoconium aciculare CBS 342.82</name>
    <dbReference type="NCBI Taxonomy" id="1314786"/>
    <lineage>
        <taxon>Eukaryota</taxon>
        <taxon>Fungi</taxon>
        <taxon>Dikarya</taxon>
        <taxon>Ascomycota</taxon>
        <taxon>Pezizomycotina</taxon>
        <taxon>Dothideomycetes</taxon>
        <taxon>Dothideomycetidae</taxon>
        <taxon>Mycosphaerellales</taxon>
        <taxon>Dissoconiaceae</taxon>
        <taxon>Dissoconium</taxon>
    </lineage>
</organism>
<accession>A0A6J3MAD3</accession>
<gene>
    <name evidence="3" type="ORF">K489DRAFT_142132</name>
</gene>
<reference evidence="3" key="2">
    <citation type="submission" date="2020-04" db="EMBL/GenBank/DDBJ databases">
        <authorList>
            <consortium name="NCBI Genome Project"/>
        </authorList>
    </citation>
    <scope>NUCLEOTIDE SEQUENCE</scope>
    <source>
        <strain evidence="3">CBS 342.82</strain>
    </source>
</reference>
<dbReference type="AlphaFoldDB" id="A0A6J3MAD3"/>
<evidence type="ECO:0000313" key="2">
    <source>
        <dbReference type="Proteomes" id="UP000504637"/>
    </source>
</evidence>
<reference evidence="3" key="1">
    <citation type="submission" date="2020-01" db="EMBL/GenBank/DDBJ databases">
        <authorList>
            <consortium name="DOE Joint Genome Institute"/>
            <person name="Haridas S."/>
            <person name="Albert R."/>
            <person name="Binder M."/>
            <person name="Bloem J."/>
            <person name="Labutti K."/>
            <person name="Salamov A."/>
            <person name="Andreopoulos B."/>
            <person name="Baker S.E."/>
            <person name="Barry K."/>
            <person name="Bills G."/>
            <person name="Bluhm B.H."/>
            <person name="Cannon C."/>
            <person name="Castanera R."/>
            <person name="Culley D.E."/>
            <person name="Daum C."/>
            <person name="Ezra D."/>
            <person name="Gonzalez J.B."/>
            <person name="Henrissat B."/>
            <person name="Kuo A."/>
            <person name="Liang C."/>
            <person name="Lipzen A."/>
            <person name="Lutzoni F."/>
            <person name="Magnuson J."/>
            <person name="Mondo S."/>
            <person name="Nolan M."/>
            <person name="Ohm R."/>
            <person name="Pangilinan J."/>
            <person name="Park H.-J."/>
            <person name="Ramirez L."/>
            <person name="Alfaro M."/>
            <person name="Sun H."/>
            <person name="Tritt A."/>
            <person name="Yoshinaga Y."/>
            <person name="Zwiers L.-H."/>
            <person name="Turgeon B.G."/>
            <person name="Goodwin S.B."/>
            <person name="Spatafora J.W."/>
            <person name="Crous P.W."/>
            <person name="Grigoriev I.V."/>
        </authorList>
    </citation>
    <scope>NUCLEOTIDE SEQUENCE</scope>
    <source>
        <strain evidence="3">CBS 342.82</strain>
    </source>
</reference>
<reference evidence="3" key="3">
    <citation type="submission" date="2025-08" db="UniProtKB">
        <authorList>
            <consortium name="RefSeq"/>
        </authorList>
    </citation>
    <scope>IDENTIFICATION</scope>
    <source>
        <strain evidence="3">CBS 342.82</strain>
    </source>
</reference>
<sequence length="459" mass="53030">MTTCSVGSDKAVLQNWSRVWTAIRQHLMPATLELDFTCDVVDVETGKLALRPFLTEESPYMAKCNIRLARSKNEALRQLAQVAVQRIVCPKMLRNTFRHGRSKHGAPNNNSITFVDLPAEIRLLILGYTDLVAPENEIEWSSYRGWYIRRGSGGNNEAFCCLVHLHPIAEDKSDTSDDAHLPAYKKDNYTRQYCREKLGGRGCFCKSRHTVYSSYSESSCWAPPTPLFLVNSIVRRDALKVFFSRNRIVVWPSESLDHAWERRHSRSHISSFLSEVVPKDALRHLRYLEVVFSEHLKGDELVEWKRTIEGIKPHLVSSSLALKIFFAAGPPDPLHNYYELSRDEEEEEGKEEGEEEKEEEGGASQEEFLESRRHYVNTVLPLQHLRNHLKHLWISVFELPEERSEESVWADCSRELEHTIMGPSYKPPTSDDYKLNGLPKPLFLRTGRWYSDHDCTCFY</sequence>
<dbReference type="OrthoDB" id="2099276at2759"/>
<dbReference type="Proteomes" id="UP000504637">
    <property type="component" value="Unplaced"/>
</dbReference>